<dbReference type="EMBL" id="JYDJ01003404">
    <property type="protein sequence ID" value="KRX29347.1"/>
    <property type="molecule type" value="Genomic_DNA"/>
</dbReference>
<sequence length="42" mass="5181">MRNEAIRLPLEYTINYQLYAIVYLMRYLAKLLDRSGVIYRRK</sequence>
<reference evidence="1 2" key="1">
    <citation type="submission" date="2015-01" db="EMBL/GenBank/DDBJ databases">
        <title>Evolution of Trichinella species and genotypes.</title>
        <authorList>
            <person name="Korhonen P.K."/>
            <person name="Edoardo P."/>
            <person name="Giuseppe L.R."/>
            <person name="Gasser R.B."/>
        </authorList>
    </citation>
    <scope>NUCLEOTIDE SEQUENCE [LARGE SCALE GENOMIC DNA]</scope>
    <source>
        <strain evidence="1">ISS417</strain>
    </source>
</reference>
<dbReference type="Proteomes" id="UP000055048">
    <property type="component" value="Unassembled WGS sequence"/>
</dbReference>
<organism evidence="1 2">
    <name type="scientific">Trichinella murrelli</name>
    <dbReference type="NCBI Taxonomy" id="144512"/>
    <lineage>
        <taxon>Eukaryota</taxon>
        <taxon>Metazoa</taxon>
        <taxon>Ecdysozoa</taxon>
        <taxon>Nematoda</taxon>
        <taxon>Enoplea</taxon>
        <taxon>Dorylaimia</taxon>
        <taxon>Trichinellida</taxon>
        <taxon>Trichinellidae</taxon>
        <taxon>Trichinella</taxon>
    </lineage>
</organism>
<proteinExistence type="predicted"/>
<evidence type="ECO:0000313" key="2">
    <source>
        <dbReference type="Proteomes" id="UP000055048"/>
    </source>
</evidence>
<evidence type="ECO:0000313" key="1">
    <source>
        <dbReference type="EMBL" id="KRX29347.1"/>
    </source>
</evidence>
<accession>A0A0V0SSP3</accession>
<protein>
    <submittedName>
        <fullName evidence="1">Uncharacterized protein</fullName>
    </submittedName>
</protein>
<comment type="caution">
    <text evidence="1">The sequence shown here is derived from an EMBL/GenBank/DDBJ whole genome shotgun (WGS) entry which is preliminary data.</text>
</comment>
<keyword evidence="2" id="KW-1185">Reference proteome</keyword>
<gene>
    <name evidence="1" type="ORF">T05_14629</name>
</gene>
<dbReference type="AlphaFoldDB" id="A0A0V0SSP3"/>
<name>A0A0V0SSP3_9BILA</name>